<dbReference type="Pfam" id="PF01323">
    <property type="entry name" value="DSBA"/>
    <property type="match status" value="1"/>
</dbReference>
<organism evidence="2 3">
    <name type="scientific">Pterulicium gracile</name>
    <dbReference type="NCBI Taxonomy" id="1884261"/>
    <lineage>
        <taxon>Eukaryota</taxon>
        <taxon>Fungi</taxon>
        <taxon>Dikarya</taxon>
        <taxon>Basidiomycota</taxon>
        <taxon>Agaricomycotina</taxon>
        <taxon>Agaricomycetes</taxon>
        <taxon>Agaricomycetidae</taxon>
        <taxon>Agaricales</taxon>
        <taxon>Pleurotineae</taxon>
        <taxon>Pterulaceae</taxon>
        <taxon>Pterulicium</taxon>
    </lineage>
</organism>
<reference evidence="2 3" key="1">
    <citation type="journal article" date="2019" name="Nat. Ecol. Evol.">
        <title>Megaphylogeny resolves global patterns of mushroom evolution.</title>
        <authorList>
            <person name="Varga T."/>
            <person name="Krizsan K."/>
            <person name="Foldi C."/>
            <person name="Dima B."/>
            <person name="Sanchez-Garcia M."/>
            <person name="Sanchez-Ramirez S."/>
            <person name="Szollosi G.J."/>
            <person name="Szarkandi J.G."/>
            <person name="Papp V."/>
            <person name="Albert L."/>
            <person name="Andreopoulos W."/>
            <person name="Angelini C."/>
            <person name="Antonin V."/>
            <person name="Barry K.W."/>
            <person name="Bougher N.L."/>
            <person name="Buchanan P."/>
            <person name="Buyck B."/>
            <person name="Bense V."/>
            <person name="Catcheside P."/>
            <person name="Chovatia M."/>
            <person name="Cooper J."/>
            <person name="Damon W."/>
            <person name="Desjardin D."/>
            <person name="Finy P."/>
            <person name="Geml J."/>
            <person name="Haridas S."/>
            <person name="Hughes K."/>
            <person name="Justo A."/>
            <person name="Karasinski D."/>
            <person name="Kautmanova I."/>
            <person name="Kiss B."/>
            <person name="Kocsube S."/>
            <person name="Kotiranta H."/>
            <person name="LaButti K.M."/>
            <person name="Lechner B.E."/>
            <person name="Liimatainen K."/>
            <person name="Lipzen A."/>
            <person name="Lukacs Z."/>
            <person name="Mihaltcheva S."/>
            <person name="Morgado L.N."/>
            <person name="Niskanen T."/>
            <person name="Noordeloos M.E."/>
            <person name="Ohm R.A."/>
            <person name="Ortiz-Santana B."/>
            <person name="Ovrebo C."/>
            <person name="Racz N."/>
            <person name="Riley R."/>
            <person name="Savchenko A."/>
            <person name="Shiryaev A."/>
            <person name="Soop K."/>
            <person name="Spirin V."/>
            <person name="Szebenyi C."/>
            <person name="Tomsovsky M."/>
            <person name="Tulloss R.E."/>
            <person name="Uehling J."/>
            <person name="Grigoriev I.V."/>
            <person name="Vagvolgyi C."/>
            <person name="Papp T."/>
            <person name="Martin F.M."/>
            <person name="Miettinen O."/>
            <person name="Hibbett D.S."/>
            <person name="Nagy L.G."/>
        </authorList>
    </citation>
    <scope>NUCLEOTIDE SEQUENCE [LARGE SCALE GENOMIC DNA]</scope>
    <source>
        <strain evidence="2 3">CBS 309.79</strain>
    </source>
</reference>
<gene>
    <name evidence="2" type="ORF">BDV98DRAFT_565217</name>
</gene>
<name>A0A5C3QLX0_9AGAR</name>
<dbReference type="InterPro" id="IPR001853">
    <property type="entry name" value="DSBA-like_thioredoxin_dom"/>
</dbReference>
<dbReference type="Gene3D" id="3.40.30.10">
    <property type="entry name" value="Glutaredoxin"/>
    <property type="match status" value="1"/>
</dbReference>
<evidence type="ECO:0000259" key="1">
    <source>
        <dbReference type="Pfam" id="PF01323"/>
    </source>
</evidence>
<dbReference type="SUPFAM" id="SSF52833">
    <property type="entry name" value="Thioredoxin-like"/>
    <property type="match status" value="1"/>
</dbReference>
<dbReference type="OrthoDB" id="1930760at2759"/>
<dbReference type="EMBL" id="ML178821">
    <property type="protein sequence ID" value="TFL03005.1"/>
    <property type="molecule type" value="Genomic_DNA"/>
</dbReference>
<dbReference type="InterPro" id="IPR036249">
    <property type="entry name" value="Thioredoxin-like_sf"/>
</dbReference>
<dbReference type="Proteomes" id="UP000305067">
    <property type="component" value="Unassembled WGS sequence"/>
</dbReference>
<protein>
    <submittedName>
        <fullName evidence="2">Thioredoxin-like protein</fullName>
    </submittedName>
</protein>
<dbReference type="GO" id="GO:0016491">
    <property type="term" value="F:oxidoreductase activity"/>
    <property type="evidence" value="ECO:0007669"/>
    <property type="project" value="InterPro"/>
</dbReference>
<dbReference type="AlphaFoldDB" id="A0A5C3QLX0"/>
<evidence type="ECO:0000313" key="3">
    <source>
        <dbReference type="Proteomes" id="UP000305067"/>
    </source>
</evidence>
<evidence type="ECO:0000313" key="2">
    <source>
        <dbReference type="EMBL" id="TFL03005.1"/>
    </source>
</evidence>
<dbReference type="PANTHER" id="PTHR13887">
    <property type="entry name" value="GLUTATHIONE S-TRANSFERASE KAPPA"/>
    <property type="match status" value="1"/>
</dbReference>
<dbReference type="CDD" id="cd03024">
    <property type="entry name" value="DsbA_FrnE"/>
    <property type="match status" value="1"/>
</dbReference>
<keyword evidence="3" id="KW-1185">Reference proteome</keyword>
<proteinExistence type="predicted"/>
<dbReference type="PANTHER" id="PTHR13887:SF41">
    <property type="entry name" value="THIOREDOXIN SUPERFAMILY PROTEIN"/>
    <property type="match status" value="1"/>
</dbReference>
<sequence length="225" mass="25406">MTSSTSPSQLTVEIISDTTCPYCYIGYKRLLRAIALTNAQPLPVDFKLHFVPFQLDSNVPPYPGDDRRERLYAKFGQQNFERMESRIIDDGRKEGLNIQFQGRLSNTLNSHRVMSKAWEVKGEKAQMLVAEVLFKKYFEEAEDQADPEILADALERAGVMSKEVAKNFIASDELVEETQDIFLRARAKGITTVPTFIVNGKYTISSAQNVTMLANIFKALTTLPN</sequence>
<feature type="domain" description="DSBA-like thioredoxin" evidence="1">
    <location>
        <begin position="11"/>
        <end position="216"/>
    </location>
</feature>
<accession>A0A5C3QLX0</accession>